<accession>A0ABP1P8P5</accession>
<feature type="compositionally biased region" description="Polar residues" evidence="2">
    <location>
        <begin position="33"/>
        <end position="51"/>
    </location>
</feature>
<feature type="region of interest" description="Disordered" evidence="2">
    <location>
        <begin position="63"/>
        <end position="83"/>
    </location>
</feature>
<organism evidence="4 5">
    <name type="scientific">Xylocopa violacea</name>
    <name type="common">Violet carpenter bee</name>
    <name type="synonym">Apis violacea</name>
    <dbReference type="NCBI Taxonomy" id="135666"/>
    <lineage>
        <taxon>Eukaryota</taxon>
        <taxon>Metazoa</taxon>
        <taxon>Ecdysozoa</taxon>
        <taxon>Arthropoda</taxon>
        <taxon>Hexapoda</taxon>
        <taxon>Insecta</taxon>
        <taxon>Pterygota</taxon>
        <taxon>Neoptera</taxon>
        <taxon>Endopterygota</taxon>
        <taxon>Hymenoptera</taxon>
        <taxon>Apocrita</taxon>
        <taxon>Aculeata</taxon>
        <taxon>Apoidea</taxon>
        <taxon>Anthophila</taxon>
        <taxon>Apidae</taxon>
        <taxon>Xylocopa</taxon>
        <taxon>Xylocopa</taxon>
    </lineage>
</organism>
<evidence type="ECO:0000256" key="2">
    <source>
        <dbReference type="SAM" id="MobiDB-lite"/>
    </source>
</evidence>
<dbReference type="SMART" id="SM00312">
    <property type="entry name" value="PX"/>
    <property type="match status" value="1"/>
</dbReference>
<dbReference type="Pfam" id="PF00787">
    <property type="entry name" value="PX"/>
    <property type="match status" value="1"/>
</dbReference>
<dbReference type="PROSITE" id="PS50195">
    <property type="entry name" value="PX"/>
    <property type="match status" value="1"/>
</dbReference>
<reference evidence="4 5" key="1">
    <citation type="submission" date="2024-08" db="EMBL/GenBank/DDBJ databases">
        <authorList>
            <person name="Will J Nash"/>
            <person name="Angela Man"/>
            <person name="Seanna McTaggart"/>
            <person name="Kendall Baker"/>
            <person name="Tom Barker"/>
            <person name="Leah Catchpole"/>
            <person name="Alex Durrant"/>
            <person name="Karim Gharbi"/>
            <person name="Naomi Irish"/>
            <person name="Gemy Kaithakottil"/>
            <person name="Debby Ku"/>
            <person name="Aaliyah Providence"/>
            <person name="Felix Shaw"/>
            <person name="David Swarbreck"/>
            <person name="Chris Watkins"/>
            <person name="Ann M. McCartney"/>
            <person name="Giulio Formenti"/>
            <person name="Alice Mouton"/>
            <person name="Noel Vella"/>
            <person name="Bjorn M von Reumont"/>
            <person name="Adriana Vella"/>
            <person name="Wilfried Haerty"/>
        </authorList>
    </citation>
    <scope>NUCLEOTIDE SEQUENCE [LARGE SCALE GENOMIC DNA]</scope>
</reference>
<comment type="caution">
    <text evidence="4">The sequence shown here is derived from an EMBL/GenBank/DDBJ whole genome shotgun (WGS) entry which is preliminary data.</text>
</comment>
<name>A0ABP1P8P5_XYLVO</name>
<dbReference type="PANTHER" id="PTHR10555">
    <property type="entry name" value="SORTING NEXIN"/>
    <property type="match status" value="1"/>
</dbReference>
<evidence type="ECO:0000313" key="5">
    <source>
        <dbReference type="Proteomes" id="UP001642520"/>
    </source>
</evidence>
<evidence type="ECO:0000313" key="4">
    <source>
        <dbReference type="EMBL" id="CAL7948524.1"/>
    </source>
</evidence>
<proteinExistence type="inferred from homology"/>
<dbReference type="SUPFAM" id="SSF64268">
    <property type="entry name" value="PX domain"/>
    <property type="match status" value="1"/>
</dbReference>
<dbReference type="CDD" id="cd07623">
    <property type="entry name" value="BAR_SNX1_2"/>
    <property type="match status" value="1"/>
</dbReference>
<dbReference type="SUPFAM" id="SSF103657">
    <property type="entry name" value="BAR/IMD domain-like"/>
    <property type="match status" value="1"/>
</dbReference>
<dbReference type="Gene3D" id="1.20.1270.60">
    <property type="entry name" value="Arfaptin homology (AH) domain/BAR domain"/>
    <property type="match status" value="1"/>
</dbReference>
<gene>
    <name evidence="4" type="ORF">XYLVIOL_LOCUS8926</name>
</gene>
<dbReference type="PANTHER" id="PTHR10555:SF170">
    <property type="entry name" value="FI18122P1"/>
    <property type="match status" value="1"/>
</dbReference>
<dbReference type="EMBL" id="CAXAJV020001299">
    <property type="protein sequence ID" value="CAL7948524.1"/>
    <property type="molecule type" value="Genomic_DNA"/>
</dbReference>
<feature type="region of interest" description="Disordered" evidence="2">
    <location>
        <begin position="1"/>
        <end position="22"/>
    </location>
</feature>
<dbReference type="InterPro" id="IPR036871">
    <property type="entry name" value="PX_dom_sf"/>
</dbReference>
<dbReference type="Proteomes" id="UP001642520">
    <property type="component" value="Unassembled WGS sequence"/>
</dbReference>
<dbReference type="InterPro" id="IPR001683">
    <property type="entry name" value="PX_dom"/>
</dbReference>
<feature type="domain" description="PX" evidence="3">
    <location>
        <begin position="125"/>
        <end position="258"/>
    </location>
</feature>
<comment type="similarity">
    <text evidence="1">Belongs to the sorting nexin family.</text>
</comment>
<feature type="compositionally biased region" description="Low complexity" evidence="2">
    <location>
        <begin position="70"/>
        <end position="83"/>
    </location>
</feature>
<evidence type="ECO:0000256" key="1">
    <source>
        <dbReference type="ARBA" id="ARBA00010883"/>
    </source>
</evidence>
<dbReference type="InterPro" id="IPR027267">
    <property type="entry name" value="AH/BAR_dom_sf"/>
</dbReference>
<protein>
    <recommendedName>
        <fullName evidence="3">PX domain-containing protein</fullName>
    </recommendedName>
</protein>
<sequence length="510" mass="57233">MADIKESPPLFDTNETKVDDLDDDDEDIFASAVQDQSQLEDSSPYNGVSTIQAELPKLTLRDAPEENSFSSVSSPAPGPLSSPLGPMSSDIGDLHDVPINDSIDVLSTNTIQTQSTEVSANSSDVSLKITVTSPQKIGDGMGAYVAYKVETKTNMPIFRKRNFSVIRRFSDFLGLHDKLTDKYLRNGRIIPPAPEKSVIGTTKIKMSGDKNQEQNSSSTEFIEKRRAALERYLNRTAAHPVLSVDPDFREFLEADMELPKATNTSALSGKGVMRLFNKVGETVNKITYKMDESDKWFEEKTSQIDSLDVQLRALHSAVDTLTNQRRELATCTGATARSIAVLGHGEPGASLGRALAQLAETLEKVEVVRRAQSNSDLYQFGEMLRDYVALIGAIKDVFHERVKVFQNWQHAQMMLNKKREQKARLEQSGRTDKTSVAATEVIEWEAKVDRGQEEFDNISKMIKKEVERFELVRVEDFKKQLTEYLEAMLQYQNQLIKYWESFLPEARAVA</sequence>
<keyword evidence="5" id="KW-1185">Reference proteome</keyword>
<feature type="region of interest" description="Disordered" evidence="2">
    <location>
        <begin position="32"/>
        <end position="51"/>
    </location>
</feature>
<dbReference type="InterPro" id="IPR015404">
    <property type="entry name" value="Vps5_C"/>
</dbReference>
<evidence type="ECO:0000259" key="3">
    <source>
        <dbReference type="PROSITE" id="PS50195"/>
    </source>
</evidence>
<dbReference type="CDD" id="cd06859">
    <property type="entry name" value="PX_SNX1_2_like"/>
    <property type="match status" value="1"/>
</dbReference>
<dbReference type="Gene3D" id="3.30.1520.10">
    <property type="entry name" value="Phox-like domain"/>
    <property type="match status" value="1"/>
</dbReference>
<dbReference type="Pfam" id="PF09325">
    <property type="entry name" value="Vps5"/>
    <property type="match status" value="1"/>
</dbReference>